<protein>
    <submittedName>
        <fullName evidence="1">RNA polymerase subunits B</fullName>
    </submittedName>
</protein>
<dbReference type="EMBL" id="AUZY01003289">
    <property type="protein sequence ID" value="EQD70034.1"/>
    <property type="molecule type" value="Genomic_DNA"/>
</dbReference>
<proteinExistence type="predicted"/>
<sequence>LLLKDLKYQLERSFARKKDLRIASAIRPDLLTQRLVHALATGNWVGGRPG</sequence>
<evidence type="ECO:0000313" key="1">
    <source>
        <dbReference type="EMBL" id="EQD70034.1"/>
    </source>
</evidence>
<comment type="caution">
    <text evidence="1">The sequence shown here is derived from an EMBL/GenBank/DDBJ whole genome shotgun (WGS) entry which is preliminary data.</text>
</comment>
<dbReference type="SUPFAM" id="SSF64484">
    <property type="entry name" value="beta and beta-prime subunits of DNA dependent RNA-polymerase"/>
    <property type="match status" value="1"/>
</dbReference>
<gene>
    <name evidence="1" type="ORF">B1B_05208</name>
</gene>
<reference evidence="1" key="1">
    <citation type="submission" date="2013-08" db="EMBL/GenBank/DDBJ databases">
        <authorList>
            <person name="Mendez C."/>
            <person name="Richter M."/>
            <person name="Ferrer M."/>
            <person name="Sanchez J."/>
        </authorList>
    </citation>
    <scope>NUCLEOTIDE SEQUENCE</scope>
</reference>
<organism evidence="1">
    <name type="scientific">mine drainage metagenome</name>
    <dbReference type="NCBI Taxonomy" id="410659"/>
    <lineage>
        <taxon>unclassified sequences</taxon>
        <taxon>metagenomes</taxon>
        <taxon>ecological metagenomes</taxon>
    </lineage>
</organism>
<reference evidence="1" key="2">
    <citation type="journal article" date="2014" name="ISME J.">
        <title>Microbial stratification in low pH oxic and suboxic macroscopic growths along an acid mine drainage.</title>
        <authorList>
            <person name="Mendez-Garcia C."/>
            <person name="Mesa V."/>
            <person name="Sprenger R.R."/>
            <person name="Richter M."/>
            <person name="Diez M.S."/>
            <person name="Solano J."/>
            <person name="Bargiela R."/>
            <person name="Golyshina O.V."/>
            <person name="Manteca A."/>
            <person name="Ramos J.L."/>
            <person name="Gallego J.R."/>
            <person name="Llorente I."/>
            <person name="Martins Dos Santos V.A."/>
            <person name="Jensen O.N."/>
            <person name="Pelaez A.I."/>
            <person name="Sanchez J."/>
            <person name="Ferrer M."/>
        </authorList>
    </citation>
    <scope>NUCLEOTIDE SEQUENCE</scope>
</reference>
<name>T1CNH3_9ZZZZ</name>
<accession>T1CNH3</accession>
<feature type="non-terminal residue" evidence="1">
    <location>
        <position position="1"/>
    </location>
</feature>
<dbReference type="AlphaFoldDB" id="T1CNH3"/>